<feature type="transmembrane region" description="Helical" evidence="1">
    <location>
        <begin position="75"/>
        <end position="103"/>
    </location>
</feature>
<keyword evidence="1" id="KW-0812">Transmembrane</keyword>
<evidence type="ECO:0000313" key="2">
    <source>
        <dbReference type="EMBL" id="MCL6275328.1"/>
    </source>
</evidence>
<evidence type="ECO:0000256" key="1">
    <source>
        <dbReference type="SAM" id="Phobius"/>
    </source>
</evidence>
<keyword evidence="1" id="KW-1133">Transmembrane helix</keyword>
<evidence type="ECO:0000313" key="3">
    <source>
        <dbReference type="Proteomes" id="UP001203607"/>
    </source>
</evidence>
<protein>
    <recommendedName>
        <fullName evidence="4">Glycerophosphoryl diester phosphodiesterase membrane domain-containing protein</fullName>
    </recommendedName>
</protein>
<feature type="transmembrane region" description="Helical" evidence="1">
    <location>
        <begin position="124"/>
        <end position="146"/>
    </location>
</feature>
<evidence type="ECO:0008006" key="4">
    <source>
        <dbReference type="Google" id="ProtNLM"/>
    </source>
</evidence>
<dbReference type="RefSeq" id="WP_249658515.1">
    <property type="nucleotide sequence ID" value="NZ_JAMFMA010000004.1"/>
</dbReference>
<dbReference type="Proteomes" id="UP001203607">
    <property type="component" value="Unassembled WGS sequence"/>
</dbReference>
<feature type="transmembrane region" description="Helical" evidence="1">
    <location>
        <begin position="152"/>
        <end position="168"/>
    </location>
</feature>
<comment type="caution">
    <text evidence="2">The sequence shown here is derived from an EMBL/GenBank/DDBJ whole genome shotgun (WGS) entry which is preliminary data.</text>
</comment>
<name>A0ABT0PV99_9FLAO</name>
<sequence>MQQYIEFKKQRELGEILSDTFGFMRNQFKPFFGSILKIVGPYILVMLISLGFYYYFMGDMFSFAVETSNDFFSPIMMLLVGFIFFFSIIAAYVMAQAAVLFYIESYANNKGVINFDEIRKNVYANFWNFIGLGLLVGISLVVGFIFCFIPGIYLYPILALSFSVMVFNKKAVSEAYGYSFTLIKDNWWITFATFLIIGIIVGVASYAFSIPTYIYMFVKMGTLAGEMDPVAASSGLFDPIYILLNVFSVAMQFLLNIITLVAGVFIYFNLNEKKNFTGTYERIENLGKS</sequence>
<gene>
    <name evidence="2" type="ORF">M3P19_15025</name>
</gene>
<proteinExistence type="predicted"/>
<feature type="transmembrane region" description="Helical" evidence="1">
    <location>
        <begin position="188"/>
        <end position="208"/>
    </location>
</feature>
<reference evidence="2 3" key="1">
    <citation type="submission" date="2022-05" db="EMBL/GenBank/DDBJ databases">
        <authorList>
            <person name="Park J.-S."/>
        </authorList>
    </citation>
    <scope>NUCLEOTIDE SEQUENCE [LARGE SCALE GENOMIC DNA]</scope>
    <source>
        <strain evidence="2 3">2012CJ35-5</strain>
    </source>
</reference>
<accession>A0ABT0PV99</accession>
<feature type="transmembrane region" description="Helical" evidence="1">
    <location>
        <begin position="240"/>
        <end position="268"/>
    </location>
</feature>
<organism evidence="2 3">
    <name type="scientific">Flagellimonas spongiicola</name>
    <dbReference type="NCBI Taxonomy" id="2942208"/>
    <lineage>
        <taxon>Bacteria</taxon>
        <taxon>Pseudomonadati</taxon>
        <taxon>Bacteroidota</taxon>
        <taxon>Flavobacteriia</taxon>
        <taxon>Flavobacteriales</taxon>
        <taxon>Flavobacteriaceae</taxon>
        <taxon>Flagellimonas</taxon>
    </lineage>
</organism>
<keyword evidence="3" id="KW-1185">Reference proteome</keyword>
<dbReference type="EMBL" id="JAMFMA010000004">
    <property type="protein sequence ID" value="MCL6275328.1"/>
    <property type="molecule type" value="Genomic_DNA"/>
</dbReference>
<keyword evidence="1" id="KW-0472">Membrane</keyword>
<feature type="transmembrane region" description="Helical" evidence="1">
    <location>
        <begin position="34"/>
        <end position="55"/>
    </location>
</feature>